<dbReference type="EMBL" id="PKPP01017111">
    <property type="protein sequence ID" value="PWA37211.1"/>
    <property type="molecule type" value="Genomic_DNA"/>
</dbReference>
<dbReference type="Gene3D" id="3.60.10.10">
    <property type="entry name" value="Endonuclease/exonuclease/phosphatase"/>
    <property type="match status" value="1"/>
</dbReference>
<feature type="region of interest" description="Disordered" evidence="1">
    <location>
        <begin position="298"/>
        <end position="343"/>
    </location>
</feature>
<dbReference type="Proteomes" id="UP000245207">
    <property type="component" value="Unassembled WGS sequence"/>
</dbReference>
<dbReference type="InterPro" id="IPR036691">
    <property type="entry name" value="Endo/exonu/phosph_ase_sf"/>
</dbReference>
<keyword evidence="4" id="KW-1185">Reference proteome</keyword>
<organism evidence="3 4">
    <name type="scientific">Artemisia annua</name>
    <name type="common">Sweet wormwood</name>
    <dbReference type="NCBI Taxonomy" id="35608"/>
    <lineage>
        <taxon>Eukaryota</taxon>
        <taxon>Viridiplantae</taxon>
        <taxon>Streptophyta</taxon>
        <taxon>Embryophyta</taxon>
        <taxon>Tracheophyta</taxon>
        <taxon>Spermatophyta</taxon>
        <taxon>Magnoliopsida</taxon>
        <taxon>eudicotyledons</taxon>
        <taxon>Gunneridae</taxon>
        <taxon>Pentapetalae</taxon>
        <taxon>asterids</taxon>
        <taxon>campanulids</taxon>
        <taxon>Asterales</taxon>
        <taxon>Asteraceae</taxon>
        <taxon>Asteroideae</taxon>
        <taxon>Anthemideae</taxon>
        <taxon>Artemisiinae</taxon>
        <taxon>Artemisia</taxon>
    </lineage>
</organism>
<proteinExistence type="predicted"/>
<evidence type="ECO:0000256" key="1">
    <source>
        <dbReference type="SAM" id="MobiDB-lite"/>
    </source>
</evidence>
<keyword evidence="3" id="KW-0808">Transferase</keyword>
<keyword evidence="3" id="KW-0548">Nucleotidyltransferase</keyword>
<dbReference type="OrthoDB" id="692400at2759"/>
<evidence type="ECO:0000259" key="2">
    <source>
        <dbReference type="Pfam" id="PF03372"/>
    </source>
</evidence>
<gene>
    <name evidence="3" type="ORF">CTI12_AA592750</name>
</gene>
<reference evidence="3 4" key="1">
    <citation type="journal article" date="2018" name="Mol. Plant">
        <title>The genome of Artemisia annua provides insight into the evolution of Asteraceae family and artemisinin biosynthesis.</title>
        <authorList>
            <person name="Shen Q."/>
            <person name="Zhang L."/>
            <person name="Liao Z."/>
            <person name="Wang S."/>
            <person name="Yan T."/>
            <person name="Shi P."/>
            <person name="Liu M."/>
            <person name="Fu X."/>
            <person name="Pan Q."/>
            <person name="Wang Y."/>
            <person name="Lv Z."/>
            <person name="Lu X."/>
            <person name="Zhang F."/>
            <person name="Jiang W."/>
            <person name="Ma Y."/>
            <person name="Chen M."/>
            <person name="Hao X."/>
            <person name="Li L."/>
            <person name="Tang Y."/>
            <person name="Lv G."/>
            <person name="Zhou Y."/>
            <person name="Sun X."/>
            <person name="Brodelius P.E."/>
            <person name="Rose J.K.C."/>
            <person name="Tang K."/>
        </authorList>
    </citation>
    <scope>NUCLEOTIDE SEQUENCE [LARGE SCALE GENOMIC DNA]</scope>
    <source>
        <strain evidence="4">cv. Huhao1</strain>
        <tissue evidence="3">Leaf</tissue>
    </source>
</reference>
<dbReference type="GO" id="GO:0003964">
    <property type="term" value="F:RNA-directed DNA polymerase activity"/>
    <property type="evidence" value="ECO:0007669"/>
    <property type="project" value="UniProtKB-KW"/>
</dbReference>
<dbReference type="PANTHER" id="PTHR33710">
    <property type="entry name" value="BNAC02G09200D PROTEIN"/>
    <property type="match status" value="1"/>
</dbReference>
<feature type="compositionally biased region" description="Basic and acidic residues" evidence="1">
    <location>
        <begin position="321"/>
        <end position="332"/>
    </location>
</feature>
<sequence>MSGRERFNVNEWVLKKFGDIQGTYIARKYDRLGKRFGFVSFKNVRNITELEGNLKDVWIGSYKLYIVLARFMDGMNVTRKEDTVWKVVKEKDIQAEPRNKDKVESSREEPVGFVGNGSRSFRDTLINKESEVGLMEVVVDDKVQAFGEWFEFGLLGRVKDFGILTNLRREKDEFALKTDVLAQVFGQLDDWTGQVVEFERIAWLKIHGVPLSLSRIQIFDEIASKFGDVIHPAQFAEDGGDLSFARIGVLCKSVDRVNQKILLKWKDPLLGVKNLPSNPSDGIQNNIPDVHEVFTHHLHEGSKGTEHKKKRGRFVRKKADRSRSKSPLDQERPKKRQRDDDDPFDLDRFIFRVDGNAQMENETKDIEENNHEFFTPDLNREVVGVEVESTSGRNYVDSEANIDQFEGDLKKETQFSSLDGMDISRFWGNGEFSYEWVGATGRSGGLLSLWDPRRFTLVSVEKQRYYLCTRGVLKETGKSLTLINIYSPQKLVDKRLLWTDLERIIVQDQEYWIVGGDFNCVRDRMERRKSKFIAMVTNEFNDFIDKVGLHEFMLRGRKFTYVSGNKCSRIDRILVSWSVINDWPNAEYRALAREKSDHSPLILKVEVRNYGAKPFRFYNLWLLRSDLEDLVDRTVKDFSGCGPPDIVLMNKFKLLRQEIVKWRKTKGTEEAEEEMNLNQKLIELDAMVEDRDLTEAEQWLNLQK</sequence>
<dbReference type="InterPro" id="IPR005135">
    <property type="entry name" value="Endo/exonuclease/phosphatase"/>
</dbReference>
<dbReference type="SUPFAM" id="SSF56219">
    <property type="entry name" value="DNase I-like"/>
    <property type="match status" value="1"/>
</dbReference>
<feature type="domain" description="Endonuclease/exonuclease/phosphatase" evidence="2">
    <location>
        <begin position="486"/>
        <end position="598"/>
    </location>
</feature>
<accession>A0A2U1KKG5</accession>
<evidence type="ECO:0000313" key="4">
    <source>
        <dbReference type="Proteomes" id="UP000245207"/>
    </source>
</evidence>
<feature type="compositionally biased region" description="Basic residues" evidence="1">
    <location>
        <begin position="306"/>
        <end position="320"/>
    </location>
</feature>
<evidence type="ECO:0000313" key="3">
    <source>
        <dbReference type="EMBL" id="PWA37211.1"/>
    </source>
</evidence>
<comment type="caution">
    <text evidence="3">The sequence shown here is derived from an EMBL/GenBank/DDBJ whole genome shotgun (WGS) entry which is preliminary data.</text>
</comment>
<dbReference type="PANTHER" id="PTHR33710:SF64">
    <property type="entry name" value="ENDONUCLEASE_EXONUCLEASE_PHOSPHATASE DOMAIN-CONTAINING PROTEIN"/>
    <property type="match status" value="1"/>
</dbReference>
<protein>
    <submittedName>
        <fullName evidence="3">RNA-directed DNA polymerase, eukaryota, Nucleotide-binding alpha-beta plait domain protein</fullName>
    </submittedName>
</protein>
<name>A0A2U1KKG5_ARTAN</name>
<dbReference type="Pfam" id="PF03372">
    <property type="entry name" value="Exo_endo_phos"/>
    <property type="match status" value="1"/>
</dbReference>
<keyword evidence="3" id="KW-0695">RNA-directed DNA polymerase</keyword>
<dbReference type="AlphaFoldDB" id="A0A2U1KKG5"/>